<feature type="region of interest" description="Disordered" evidence="2">
    <location>
        <begin position="318"/>
        <end position="341"/>
    </location>
</feature>
<keyword evidence="3" id="KW-0812">Transmembrane</keyword>
<dbReference type="InParanoid" id="A0A1V8SZ93"/>
<gene>
    <name evidence="4" type="ORF">B0A48_09395</name>
</gene>
<accession>A0A1V8SZ93</accession>
<dbReference type="OrthoDB" id="45930at2759"/>
<dbReference type="STRING" id="1507870.A0A1V8SZ93"/>
<organism evidence="4 5">
    <name type="scientific">Cryoendolithus antarcticus</name>
    <dbReference type="NCBI Taxonomy" id="1507870"/>
    <lineage>
        <taxon>Eukaryota</taxon>
        <taxon>Fungi</taxon>
        <taxon>Dikarya</taxon>
        <taxon>Ascomycota</taxon>
        <taxon>Pezizomycotina</taxon>
        <taxon>Dothideomycetes</taxon>
        <taxon>Dothideomycetidae</taxon>
        <taxon>Cladosporiales</taxon>
        <taxon>Cladosporiaceae</taxon>
        <taxon>Cryoendolithus</taxon>
    </lineage>
</organism>
<feature type="compositionally biased region" description="Low complexity" evidence="2">
    <location>
        <begin position="106"/>
        <end position="117"/>
    </location>
</feature>
<dbReference type="Proteomes" id="UP000192596">
    <property type="component" value="Unassembled WGS sequence"/>
</dbReference>
<dbReference type="EMBL" id="NAJO01000021">
    <property type="protein sequence ID" value="OQO04473.1"/>
    <property type="molecule type" value="Genomic_DNA"/>
</dbReference>
<feature type="region of interest" description="Disordered" evidence="2">
    <location>
        <begin position="478"/>
        <end position="612"/>
    </location>
</feature>
<feature type="compositionally biased region" description="Low complexity" evidence="2">
    <location>
        <begin position="318"/>
        <end position="327"/>
    </location>
</feature>
<dbReference type="GO" id="GO:0045046">
    <property type="term" value="P:protein import into peroxisome membrane"/>
    <property type="evidence" value="ECO:0007669"/>
    <property type="project" value="TreeGrafter"/>
</dbReference>
<dbReference type="InterPro" id="IPR006966">
    <property type="entry name" value="Peroxin-3"/>
</dbReference>
<keyword evidence="3" id="KW-1133">Transmembrane helix</keyword>
<name>A0A1V8SZ93_9PEZI</name>
<protein>
    <recommendedName>
        <fullName evidence="6">Peroxin-3</fullName>
    </recommendedName>
</protein>
<proteinExistence type="predicted"/>
<evidence type="ECO:0000256" key="1">
    <source>
        <dbReference type="SAM" id="Coils"/>
    </source>
</evidence>
<evidence type="ECO:0000313" key="5">
    <source>
        <dbReference type="Proteomes" id="UP000192596"/>
    </source>
</evidence>
<dbReference type="FunCoup" id="A0A1V8SZ93">
    <property type="interactions" value="349"/>
</dbReference>
<dbReference type="GO" id="GO:0030674">
    <property type="term" value="F:protein-macromolecule adaptor activity"/>
    <property type="evidence" value="ECO:0007669"/>
    <property type="project" value="TreeGrafter"/>
</dbReference>
<dbReference type="Pfam" id="PF04882">
    <property type="entry name" value="Peroxin-3"/>
    <property type="match status" value="1"/>
</dbReference>
<evidence type="ECO:0000256" key="3">
    <source>
        <dbReference type="SAM" id="Phobius"/>
    </source>
</evidence>
<dbReference type="PANTHER" id="PTHR28080">
    <property type="entry name" value="PEROXISOMAL BIOGENESIS FACTOR 3"/>
    <property type="match status" value="1"/>
</dbReference>
<keyword evidence="3" id="KW-0472">Membrane</keyword>
<feature type="compositionally biased region" description="Polar residues" evidence="2">
    <location>
        <begin position="553"/>
        <end position="571"/>
    </location>
</feature>
<feature type="compositionally biased region" description="Polar residues" evidence="2">
    <location>
        <begin position="599"/>
        <end position="612"/>
    </location>
</feature>
<sequence>MIDATRRWFRRNRTNLFIGAGVIGAGYVAGQYVIGKIQDARRGMAEERTAKENLRRRFAQNQEDCTYTVLALLPTVRDELMGELPVEQITEQLQQERQERLRKMGASQSEAASSELPSAPPSVLDDGSSGSFVHASQMVGSMEGAGRPRRTKAQLWQEMKINSIARAITCLYTLALLTLLTRIQLNLLGRRTYLSSVVSLATPPTQTQSSTISLENHDDDNYDNVYGNDFETNRKYLTFSWWLLHRGSRQIMERVLTAVREVFNPVNIREDMTLPRTGALLMQIREKLEGATSEARLSTNWLADLLPPKDDELFVLSQSQQSADASPSPSPSPPSETPPEISAPLRRLLDETSDLIDSPTFHVVLTNLLDAGFSHLTDNRLATEAFAQPPPATLVPRITELPSTPPPEATRKLATILPVFCRQAHAMLIGSGELDALSGGAAQEGLGNGYLNAMNNVGELESFAAVVYSSNFESEVVEQQQEREKAQPETSPLYESGELVDAPSPDEGEDDVLAGLAEREAAAEPEATAEPAQSPPAFEQAWRNAIAAEDGQPTAQSEDSTEVPTYASSSFAPTPVEAPPTTVDEVDNVLTHPNDESLTHTLATDPSANAGS</sequence>
<evidence type="ECO:0000256" key="2">
    <source>
        <dbReference type="SAM" id="MobiDB-lite"/>
    </source>
</evidence>
<dbReference type="GO" id="GO:0005778">
    <property type="term" value="C:peroxisomal membrane"/>
    <property type="evidence" value="ECO:0007669"/>
    <property type="project" value="InterPro"/>
</dbReference>
<evidence type="ECO:0008006" key="6">
    <source>
        <dbReference type="Google" id="ProtNLM"/>
    </source>
</evidence>
<feature type="compositionally biased region" description="Low complexity" evidence="2">
    <location>
        <begin position="524"/>
        <end position="537"/>
    </location>
</feature>
<feature type="coiled-coil region" evidence="1">
    <location>
        <begin position="37"/>
        <end position="64"/>
    </location>
</feature>
<feature type="compositionally biased region" description="Low complexity" evidence="2">
    <location>
        <begin position="572"/>
        <end position="583"/>
    </location>
</feature>
<dbReference type="PANTHER" id="PTHR28080:SF1">
    <property type="entry name" value="PEROXISOMAL BIOGENESIS FACTOR 3"/>
    <property type="match status" value="1"/>
</dbReference>
<keyword evidence="1" id="KW-0175">Coiled coil</keyword>
<evidence type="ECO:0000313" key="4">
    <source>
        <dbReference type="EMBL" id="OQO04473.1"/>
    </source>
</evidence>
<reference evidence="5" key="1">
    <citation type="submission" date="2017-03" db="EMBL/GenBank/DDBJ databases">
        <title>Genomes of endolithic fungi from Antarctica.</title>
        <authorList>
            <person name="Coleine C."/>
            <person name="Masonjones S."/>
            <person name="Stajich J.E."/>
        </authorList>
    </citation>
    <scope>NUCLEOTIDE SEQUENCE [LARGE SCALE GENOMIC DNA]</scope>
    <source>
        <strain evidence="5">CCFEE 5527</strain>
    </source>
</reference>
<dbReference type="AlphaFoldDB" id="A0A1V8SZ93"/>
<feature type="transmembrane region" description="Helical" evidence="3">
    <location>
        <begin position="16"/>
        <end position="34"/>
    </location>
</feature>
<feature type="region of interest" description="Disordered" evidence="2">
    <location>
        <begin position="93"/>
        <end position="130"/>
    </location>
</feature>
<feature type="compositionally biased region" description="Pro residues" evidence="2">
    <location>
        <begin position="328"/>
        <end position="337"/>
    </location>
</feature>
<keyword evidence="5" id="KW-1185">Reference proteome</keyword>
<comment type="caution">
    <text evidence="4">The sequence shown here is derived from an EMBL/GenBank/DDBJ whole genome shotgun (WGS) entry which is preliminary data.</text>
</comment>